<proteinExistence type="predicted"/>
<comment type="caution">
    <text evidence="1">The sequence shown here is derived from an EMBL/GenBank/DDBJ whole genome shotgun (WGS) entry which is preliminary data.</text>
</comment>
<dbReference type="Proteomes" id="UP000789570">
    <property type="component" value="Unassembled WGS sequence"/>
</dbReference>
<keyword evidence="2" id="KW-1185">Reference proteome</keyword>
<dbReference type="EMBL" id="CAJVPQ010003305">
    <property type="protein sequence ID" value="CAG8624234.1"/>
    <property type="molecule type" value="Genomic_DNA"/>
</dbReference>
<name>A0A9N9D614_9GLOM</name>
<sequence length="58" mass="6765">MPRCLRSYVFRTTEFEDDVEVEPNMVLQQTGMETSGSPAKLMMCRYEEIVLVLVYISK</sequence>
<reference evidence="1" key="1">
    <citation type="submission" date="2021-06" db="EMBL/GenBank/DDBJ databases">
        <authorList>
            <person name="Kallberg Y."/>
            <person name="Tangrot J."/>
            <person name="Rosling A."/>
        </authorList>
    </citation>
    <scope>NUCLEOTIDE SEQUENCE</scope>
    <source>
        <strain evidence="1">UK204</strain>
    </source>
</reference>
<protein>
    <submittedName>
        <fullName evidence="1">8514_t:CDS:1</fullName>
    </submittedName>
</protein>
<evidence type="ECO:0000313" key="1">
    <source>
        <dbReference type="EMBL" id="CAG8624234.1"/>
    </source>
</evidence>
<accession>A0A9N9D614</accession>
<gene>
    <name evidence="1" type="ORF">FCALED_LOCUS9717</name>
</gene>
<evidence type="ECO:0000313" key="2">
    <source>
        <dbReference type="Proteomes" id="UP000789570"/>
    </source>
</evidence>
<dbReference type="AlphaFoldDB" id="A0A9N9D614"/>
<organism evidence="1 2">
    <name type="scientific">Funneliformis caledonium</name>
    <dbReference type="NCBI Taxonomy" id="1117310"/>
    <lineage>
        <taxon>Eukaryota</taxon>
        <taxon>Fungi</taxon>
        <taxon>Fungi incertae sedis</taxon>
        <taxon>Mucoromycota</taxon>
        <taxon>Glomeromycotina</taxon>
        <taxon>Glomeromycetes</taxon>
        <taxon>Glomerales</taxon>
        <taxon>Glomeraceae</taxon>
        <taxon>Funneliformis</taxon>
    </lineage>
</organism>